<feature type="compositionally biased region" description="Acidic residues" evidence="3">
    <location>
        <begin position="632"/>
        <end position="641"/>
    </location>
</feature>
<evidence type="ECO:0000313" key="5">
    <source>
        <dbReference type="EMBL" id="CAG6735511.1"/>
    </source>
</evidence>
<name>A0A8D8YW58_9HEMI</name>
<dbReference type="PANTHER" id="PTHR12993">
    <property type="entry name" value="N-ACETYLGLUCOSAMINYL-PHOSPHATIDYLINOSITOL DE-N-ACETYLASE-RELATED"/>
    <property type="match status" value="1"/>
</dbReference>
<feature type="region of interest" description="Disordered" evidence="3">
    <location>
        <begin position="629"/>
        <end position="655"/>
    </location>
</feature>
<accession>A0A8D8YW58</accession>
<evidence type="ECO:0000256" key="1">
    <source>
        <dbReference type="ARBA" id="ARBA00006066"/>
    </source>
</evidence>
<feature type="compositionally biased region" description="Low complexity" evidence="3">
    <location>
        <begin position="469"/>
        <end position="479"/>
    </location>
</feature>
<feature type="region of interest" description="Disordered" evidence="3">
    <location>
        <begin position="580"/>
        <end position="615"/>
    </location>
</feature>
<dbReference type="Gene3D" id="3.40.50.10320">
    <property type="entry name" value="LmbE-like"/>
    <property type="match status" value="1"/>
</dbReference>
<dbReference type="GO" id="GO:0005783">
    <property type="term" value="C:endoplasmic reticulum"/>
    <property type="evidence" value="ECO:0007669"/>
    <property type="project" value="TreeGrafter"/>
</dbReference>
<proteinExistence type="inferred from homology"/>
<keyword evidence="4" id="KW-0472">Membrane</keyword>
<feature type="region of interest" description="Disordered" evidence="3">
    <location>
        <begin position="466"/>
        <end position="516"/>
    </location>
</feature>
<feature type="transmembrane region" description="Helical" evidence="4">
    <location>
        <begin position="39"/>
        <end position="60"/>
    </location>
</feature>
<feature type="compositionally biased region" description="Acidic residues" evidence="3">
    <location>
        <begin position="583"/>
        <end position="592"/>
    </location>
</feature>
<keyword evidence="4" id="KW-1133">Transmembrane helix</keyword>
<comment type="similarity">
    <text evidence="1">Belongs to the PIGL family.</text>
</comment>
<protein>
    <recommendedName>
        <fullName evidence="2">N-acetylglucosaminylphosphatidylinositol deacetylase</fullName>
        <ecNumber evidence="2">3.5.1.89</ecNumber>
    </recommendedName>
</protein>
<feature type="compositionally biased region" description="Acidic residues" evidence="3">
    <location>
        <begin position="600"/>
        <end position="615"/>
    </location>
</feature>
<dbReference type="EMBL" id="HBUF01395923">
    <property type="protein sequence ID" value="CAG6735511.1"/>
    <property type="molecule type" value="Transcribed_RNA"/>
</dbReference>
<dbReference type="UniPathway" id="UPA00196"/>
<dbReference type="GO" id="GO:0000225">
    <property type="term" value="F:N-acetylglucosaminylphosphatidylinositol deacetylase activity"/>
    <property type="evidence" value="ECO:0007669"/>
    <property type="project" value="UniProtKB-EC"/>
</dbReference>
<dbReference type="SUPFAM" id="SSF102588">
    <property type="entry name" value="LmbE-like"/>
    <property type="match status" value="1"/>
</dbReference>
<sequence>MSEISHGDVRASTEASFVNHAQHFLTLAIVHLKQTTDKLVTLTVIYCIISVLAYFLYLLIKRFVKNASQNDSSMKRVLIVTAHPDDECMFFGPTILNLRLRNVHVSLLCMSAGDSPPNSKQVRKEELWQSCKALGLNESHLELRQHSLLKDGHLNNWSHKLIGTIILTHIETWDIDTVITFDEQGVSEHPNHIAVFEAMAYLTLNHLLPRNVCFYSLDTVNRLRKYSSMLDFLTSFFLSKSCLILSLKQQYQVVKALACHQSQFVWFRKLYILISRYATINTHKLWTYDELKDYVKYEDMVAGLKNKNMWYKSLDDSLKKINSEQVMPVQTEEMSEDQSGPDTEDDDVSFIVKSGASTLEQSDPRTLTKTEPNATERKQNERSVPPPKIKPKLASSDLRPKLASSEVKPASSDLEPKPVSSDLKSKPVSIEAKPKPASSEESVHNGEVFVRCPKSRFLIPKTYRNFYNSTSSSSSSSEGSVDDTATSSGSPEETPLLTTGGGMVVKNEQNEPKKTRDTIWTDANIISCKIEDKSNSELRAENNIERVDKRNIGNSGIEDSEQVDIRKSELRVENIEKLVDASDGLEDIEQVDISDGRLEDSEDDVEDEDNNESYEIEDIESALNEFEKEGAENDDDVEENNEASSNFDDVKNSSSMENIQRVVEGIQDIGGTQEQVARSDNELESAKIMLETSSKGDYTTNAKKIEKIKTPDEDYTVNDNTHVHIDDLLDNNPVIDGANNGGVDVDTTREEQFKEPEKHLKTFSIVSIDHLTKDCIVIYSEQVNVKDTVLEQVNAEEDSALENRRTTSFVPSADSRLNYTQLFGTQVPVDPFNSIVPTSIVVSQIKFLVFKFEISRLHVGANRIIFPKSVKLARQLLVQMPTRAHHLVLIWCLWTHFTP</sequence>
<reference evidence="5" key="1">
    <citation type="submission" date="2021-05" db="EMBL/GenBank/DDBJ databases">
        <authorList>
            <person name="Alioto T."/>
            <person name="Alioto T."/>
            <person name="Gomez Garrido J."/>
        </authorList>
    </citation>
    <scope>NUCLEOTIDE SEQUENCE</scope>
</reference>
<evidence type="ECO:0000256" key="4">
    <source>
        <dbReference type="SAM" id="Phobius"/>
    </source>
</evidence>
<keyword evidence="4" id="KW-0812">Transmembrane</keyword>
<evidence type="ECO:0000256" key="3">
    <source>
        <dbReference type="SAM" id="MobiDB-lite"/>
    </source>
</evidence>
<evidence type="ECO:0000256" key="2">
    <source>
        <dbReference type="ARBA" id="ARBA00012176"/>
    </source>
</evidence>
<dbReference type="InterPro" id="IPR003737">
    <property type="entry name" value="GlcNAc_PI_deacetylase-related"/>
</dbReference>
<dbReference type="GO" id="GO:0016020">
    <property type="term" value="C:membrane"/>
    <property type="evidence" value="ECO:0007669"/>
    <property type="project" value="GOC"/>
</dbReference>
<dbReference type="EC" id="3.5.1.89" evidence="2"/>
<feature type="compositionally biased region" description="Polar residues" evidence="3">
    <location>
        <begin position="643"/>
        <end position="655"/>
    </location>
</feature>
<dbReference type="GO" id="GO:0006506">
    <property type="term" value="P:GPI anchor biosynthetic process"/>
    <property type="evidence" value="ECO:0007669"/>
    <property type="project" value="UniProtKB-UniPathway"/>
</dbReference>
<dbReference type="AlphaFoldDB" id="A0A8D8YW58"/>
<dbReference type="Pfam" id="PF02585">
    <property type="entry name" value="PIG-L"/>
    <property type="match status" value="1"/>
</dbReference>
<dbReference type="InterPro" id="IPR024078">
    <property type="entry name" value="LmbE-like_dom_sf"/>
</dbReference>
<feature type="region of interest" description="Disordered" evidence="3">
    <location>
        <begin position="328"/>
        <end position="447"/>
    </location>
</feature>
<feature type="compositionally biased region" description="Basic and acidic residues" evidence="3">
    <location>
        <begin position="362"/>
        <end position="381"/>
    </location>
</feature>
<dbReference type="PANTHER" id="PTHR12993:SF11">
    <property type="entry name" value="N-ACETYLGLUCOSAMINYL-PHOSPHATIDYLINOSITOL DE-N-ACETYLASE"/>
    <property type="match status" value="1"/>
</dbReference>
<organism evidence="5">
    <name type="scientific">Cacopsylla melanoneura</name>
    <dbReference type="NCBI Taxonomy" id="428564"/>
    <lineage>
        <taxon>Eukaryota</taxon>
        <taxon>Metazoa</taxon>
        <taxon>Ecdysozoa</taxon>
        <taxon>Arthropoda</taxon>
        <taxon>Hexapoda</taxon>
        <taxon>Insecta</taxon>
        <taxon>Pterygota</taxon>
        <taxon>Neoptera</taxon>
        <taxon>Paraneoptera</taxon>
        <taxon>Hemiptera</taxon>
        <taxon>Sternorrhyncha</taxon>
        <taxon>Psylloidea</taxon>
        <taxon>Psyllidae</taxon>
        <taxon>Psyllinae</taxon>
        <taxon>Cacopsylla</taxon>
    </lineage>
</organism>